<evidence type="ECO:0000313" key="10">
    <source>
        <dbReference type="Proteomes" id="UP000014760"/>
    </source>
</evidence>
<comment type="similarity">
    <text evidence="2 8">Belongs to the glycosyltransferase 92 family.</text>
</comment>
<dbReference type="GO" id="GO:0016020">
    <property type="term" value="C:membrane"/>
    <property type="evidence" value="ECO:0007669"/>
    <property type="project" value="UniProtKB-SubCell"/>
</dbReference>
<dbReference type="GO" id="GO:0005737">
    <property type="term" value="C:cytoplasm"/>
    <property type="evidence" value="ECO:0007669"/>
    <property type="project" value="TreeGrafter"/>
</dbReference>
<evidence type="ECO:0000256" key="2">
    <source>
        <dbReference type="ARBA" id="ARBA00007647"/>
    </source>
</evidence>
<keyword evidence="3 8" id="KW-0328">Glycosyltransferase</keyword>
<dbReference type="Pfam" id="PF01697">
    <property type="entry name" value="Glyco_transf_92"/>
    <property type="match status" value="1"/>
</dbReference>
<evidence type="ECO:0000256" key="4">
    <source>
        <dbReference type="ARBA" id="ARBA00022679"/>
    </source>
</evidence>
<reference evidence="10" key="1">
    <citation type="submission" date="2012-12" db="EMBL/GenBank/DDBJ databases">
        <authorList>
            <person name="Hellsten U."/>
            <person name="Grimwood J."/>
            <person name="Chapman J.A."/>
            <person name="Shapiro H."/>
            <person name="Aerts A."/>
            <person name="Otillar R.P."/>
            <person name="Terry A.Y."/>
            <person name="Boore J.L."/>
            <person name="Simakov O."/>
            <person name="Marletaz F."/>
            <person name="Cho S.-J."/>
            <person name="Edsinger-Gonzales E."/>
            <person name="Havlak P."/>
            <person name="Kuo D.-H."/>
            <person name="Larsson T."/>
            <person name="Lv J."/>
            <person name="Arendt D."/>
            <person name="Savage R."/>
            <person name="Osoegawa K."/>
            <person name="de Jong P."/>
            <person name="Lindberg D.R."/>
            <person name="Seaver E.C."/>
            <person name="Weisblat D.A."/>
            <person name="Putnam N.H."/>
            <person name="Grigoriev I.V."/>
            <person name="Rokhsar D.S."/>
        </authorList>
    </citation>
    <scope>NUCLEOTIDE SEQUENCE</scope>
    <source>
        <strain evidence="10">I ESC-2004</strain>
    </source>
</reference>
<evidence type="ECO:0000256" key="1">
    <source>
        <dbReference type="ARBA" id="ARBA00004167"/>
    </source>
</evidence>
<dbReference type="Proteomes" id="UP000014760">
    <property type="component" value="Unassembled WGS sequence"/>
</dbReference>
<dbReference type="PANTHER" id="PTHR21461">
    <property type="entry name" value="GLYCOSYLTRANSFERASE FAMILY 92 PROTEIN"/>
    <property type="match status" value="1"/>
</dbReference>
<dbReference type="InterPro" id="IPR008166">
    <property type="entry name" value="Glyco_transf_92"/>
</dbReference>
<keyword evidence="6" id="KW-1133">Transmembrane helix</keyword>
<evidence type="ECO:0000256" key="7">
    <source>
        <dbReference type="ARBA" id="ARBA00023136"/>
    </source>
</evidence>
<keyword evidence="7" id="KW-0472">Membrane</keyword>
<keyword evidence="4 8" id="KW-0808">Transferase</keyword>
<protein>
    <recommendedName>
        <fullName evidence="8">Glycosyltransferase family 92 protein</fullName>
        <ecNumber evidence="8">2.4.1.-</ecNumber>
    </recommendedName>
</protein>
<dbReference type="EnsemblMetazoa" id="CapteT184854">
    <property type="protein sequence ID" value="CapteP184854"/>
    <property type="gene ID" value="CapteG184854"/>
</dbReference>
<dbReference type="GO" id="GO:0016757">
    <property type="term" value="F:glycosyltransferase activity"/>
    <property type="evidence" value="ECO:0007669"/>
    <property type="project" value="UniProtKB-UniRule"/>
</dbReference>
<dbReference type="AlphaFoldDB" id="X1ZH62"/>
<name>X1ZH62_CAPTE</name>
<dbReference type="EMBL" id="AMQN01000391">
    <property type="status" value="NOT_ANNOTATED_CDS"/>
    <property type="molecule type" value="Genomic_DNA"/>
</dbReference>
<reference evidence="9" key="3">
    <citation type="submission" date="2015-06" db="UniProtKB">
        <authorList>
            <consortium name="EnsemblMetazoa"/>
        </authorList>
    </citation>
    <scope>IDENTIFICATION</scope>
</reference>
<keyword evidence="5" id="KW-0812">Transmembrane</keyword>
<dbReference type="OrthoDB" id="2526284at2759"/>
<organism evidence="9 10">
    <name type="scientific">Capitella teleta</name>
    <name type="common">Polychaete worm</name>
    <dbReference type="NCBI Taxonomy" id="283909"/>
    <lineage>
        <taxon>Eukaryota</taxon>
        <taxon>Metazoa</taxon>
        <taxon>Spiralia</taxon>
        <taxon>Lophotrochozoa</taxon>
        <taxon>Annelida</taxon>
        <taxon>Polychaeta</taxon>
        <taxon>Sedentaria</taxon>
        <taxon>Scolecida</taxon>
        <taxon>Capitellidae</taxon>
        <taxon>Capitella</taxon>
    </lineage>
</organism>
<accession>X1ZH62</accession>
<reference evidence="10" key="2">
    <citation type="journal article" date="2013" name="Nature">
        <title>Insights into bilaterian evolution from three spiralian genomes.</title>
        <authorList>
            <person name="Simakov O."/>
            <person name="Marletaz F."/>
            <person name="Cho S.J."/>
            <person name="Edsinger-Gonzales E."/>
            <person name="Havlak P."/>
            <person name="Hellsten U."/>
            <person name="Kuo D.H."/>
            <person name="Larsson T."/>
            <person name="Lv J."/>
            <person name="Arendt D."/>
            <person name="Savage R."/>
            <person name="Osoegawa K."/>
            <person name="de Jong P."/>
            <person name="Grimwood J."/>
            <person name="Chapman J.A."/>
            <person name="Shapiro H."/>
            <person name="Aerts A."/>
            <person name="Otillar R.P."/>
            <person name="Terry A.Y."/>
            <person name="Boore J.L."/>
            <person name="Grigoriev I.V."/>
            <person name="Lindberg D.R."/>
            <person name="Seaver E.C."/>
            <person name="Weisblat D.A."/>
            <person name="Putnam N.H."/>
            <person name="Rokhsar D.S."/>
        </authorList>
    </citation>
    <scope>NUCLEOTIDE SEQUENCE</scope>
    <source>
        <strain evidence="10">I ESC-2004</strain>
    </source>
</reference>
<dbReference type="EC" id="2.4.1.-" evidence="8"/>
<proteinExistence type="inferred from homology"/>
<evidence type="ECO:0000256" key="3">
    <source>
        <dbReference type="ARBA" id="ARBA00022676"/>
    </source>
</evidence>
<evidence type="ECO:0000313" key="9">
    <source>
        <dbReference type="EnsemblMetazoa" id="CapteP184854"/>
    </source>
</evidence>
<comment type="subcellular location">
    <subcellularLocation>
        <location evidence="1">Membrane</location>
        <topology evidence="1">Single-pass membrane protein</topology>
    </subcellularLocation>
</comment>
<dbReference type="PANTHER" id="PTHR21461:SF69">
    <property type="entry name" value="GLYCOSYLTRANSFERASE FAMILY 92 PROTEIN"/>
    <property type="match status" value="1"/>
</dbReference>
<dbReference type="OMA" id="ERTEELW"/>
<evidence type="ECO:0000256" key="8">
    <source>
        <dbReference type="RuleBase" id="RU366017"/>
    </source>
</evidence>
<evidence type="ECO:0000256" key="5">
    <source>
        <dbReference type="ARBA" id="ARBA00022692"/>
    </source>
</evidence>
<evidence type="ECO:0000256" key="6">
    <source>
        <dbReference type="ARBA" id="ARBA00022989"/>
    </source>
</evidence>
<dbReference type="HOGENOM" id="CLU_036242_0_0_1"/>
<sequence>MRAVRESGPSFLLESSIDFAIENSYNTILDELPPYKDEPRFQKFGKKGGVYSAFFDGREPSKPVIRIISVLQGDIKVMCHMIAKSPDGSTIRQTVPAKLHPLTVSKIPSQRNLLASTIVICPVAENSPVPHHVVLAQTKDGDSIASLNVLNTNRVVMKYNFTVCLHKPLFEINLKEVPRLLEWIAVNRVFGGDHFVMYTLPSTEEIHTYLQPLVDTGLLEIHSWDLDIASGDTEENHSQKAAINECMYRYMYSSNRIVMLDFDEFPTPHSEENWHDVIANSPCANKSAAYFRNAFFPRQAFSDNSHSDLHLTSLLQTRRANETYRCPLRSKLVINPRHVLICVVHHVSKFVGNFASRRECCMPEEQGFLHHYRFWPYKEDPITKESDGVITDRRMWHFENKIVESVEVTPFLYAQHDGGFRSNEPHGN</sequence>
<keyword evidence="10" id="KW-1185">Reference proteome</keyword>